<dbReference type="AlphaFoldDB" id="A0A2U3I1Z3"/>
<evidence type="ECO:0000256" key="2">
    <source>
        <dbReference type="SAM" id="SignalP"/>
    </source>
</evidence>
<evidence type="ECO:0000313" key="4">
    <source>
        <dbReference type="Proteomes" id="UP000238169"/>
    </source>
</evidence>
<reference evidence="4" key="1">
    <citation type="submission" date="2018-01" db="EMBL/GenBank/DDBJ databases">
        <authorList>
            <person name="Peeters C."/>
        </authorList>
    </citation>
    <scope>NUCLEOTIDE SEQUENCE [LARGE SCALE GENOMIC DNA]</scope>
</reference>
<gene>
    <name evidence="3" type="ORF">NOV72_01368</name>
</gene>
<evidence type="ECO:0000256" key="1">
    <source>
        <dbReference type="SAM" id="MobiDB-lite"/>
    </source>
</evidence>
<dbReference type="Proteomes" id="UP000238169">
    <property type="component" value="Unassembled WGS sequence"/>
</dbReference>
<sequence length="90" mass="9700">MKSSTLLASLVIAALSGSVWAQSAQAQGKTREQVKQELLKAQHDGIIPTGKHNYPPTETTIARNKELHQISKHTSRSDASAALHDTVSAR</sequence>
<evidence type="ECO:0008006" key="5">
    <source>
        <dbReference type="Google" id="ProtNLM"/>
    </source>
</evidence>
<keyword evidence="2" id="KW-0732">Signal</keyword>
<dbReference type="RefSeq" id="WP_106853852.1">
    <property type="nucleotide sequence ID" value="NZ_OGTP01000003.1"/>
</dbReference>
<keyword evidence="4" id="KW-1185">Reference proteome</keyword>
<proteinExistence type="predicted"/>
<evidence type="ECO:0000313" key="3">
    <source>
        <dbReference type="EMBL" id="SPB14119.1"/>
    </source>
</evidence>
<name>A0A2U3I1Z3_9BURK</name>
<dbReference type="Pfam" id="PF13663">
    <property type="entry name" value="DUF4148"/>
    <property type="match status" value="1"/>
</dbReference>
<organism evidence="3 4">
    <name type="scientific">Caballeronia novacaledonica</name>
    <dbReference type="NCBI Taxonomy" id="1544861"/>
    <lineage>
        <taxon>Bacteria</taxon>
        <taxon>Pseudomonadati</taxon>
        <taxon>Pseudomonadota</taxon>
        <taxon>Betaproteobacteria</taxon>
        <taxon>Burkholderiales</taxon>
        <taxon>Burkholderiaceae</taxon>
        <taxon>Caballeronia</taxon>
    </lineage>
</organism>
<feature type="region of interest" description="Disordered" evidence="1">
    <location>
        <begin position="69"/>
        <end position="90"/>
    </location>
</feature>
<protein>
    <recommendedName>
        <fullName evidence="5">Purine nucleoside phosphorylase</fullName>
    </recommendedName>
</protein>
<feature type="chain" id="PRO_5015768335" description="Purine nucleoside phosphorylase" evidence="2">
    <location>
        <begin position="22"/>
        <end position="90"/>
    </location>
</feature>
<dbReference type="InterPro" id="IPR025421">
    <property type="entry name" value="DUF4148"/>
</dbReference>
<dbReference type="EMBL" id="OGTP01000003">
    <property type="protein sequence ID" value="SPB14119.1"/>
    <property type="molecule type" value="Genomic_DNA"/>
</dbReference>
<feature type="signal peptide" evidence="2">
    <location>
        <begin position="1"/>
        <end position="21"/>
    </location>
</feature>
<accession>A0A2U3I1Z3</accession>
<dbReference type="OrthoDB" id="9027309at2"/>